<feature type="compositionally biased region" description="Basic residues" evidence="5">
    <location>
        <begin position="48"/>
        <end position="58"/>
    </location>
</feature>
<comment type="subcellular location">
    <subcellularLocation>
        <location evidence="1">Periplasm</location>
    </subcellularLocation>
</comment>
<dbReference type="InterPro" id="IPR012899">
    <property type="entry name" value="LTXXQ"/>
</dbReference>
<dbReference type="CDD" id="cd09916">
    <property type="entry name" value="CpxP_like"/>
    <property type="match status" value="1"/>
</dbReference>
<evidence type="ECO:0000256" key="1">
    <source>
        <dbReference type="ARBA" id="ARBA00004418"/>
    </source>
</evidence>
<organism evidence="7 8">
    <name type="scientific">Shewanella japonica</name>
    <dbReference type="NCBI Taxonomy" id="93973"/>
    <lineage>
        <taxon>Bacteria</taxon>
        <taxon>Pseudomonadati</taxon>
        <taxon>Pseudomonadota</taxon>
        <taxon>Gammaproteobacteria</taxon>
        <taxon>Alteromonadales</taxon>
        <taxon>Shewanellaceae</taxon>
        <taxon>Shewanella</taxon>
    </lineage>
</organism>
<dbReference type="InterPro" id="IPR052211">
    <property type="entry name" value="Cpx_auxiliary_protein"/>
</dbReference>
<evidence type="ECO:0000256" key="5">
    <source>
        <dbReference type="SAM" id="MobiDB-lite"/>
    </source>
</evidence>
<dbReference type="Gene3D" id="1.20.120.1490">
    <property type="match status" value="1"/>
</dbReference>
<sequence length="168" mass="18960">MKSRLTVKNSLLALVASSALLAGQVYATSTDTNTQTEQTQEKGERAHGGKHHGKSMHKSVRKMLRSLDLTDTQRTDVKAIIEKYKEEKGERPSAEERAAHKTEMLALISNANFDDAKADSIIEAKQLKQKEGMKNFMKMQNEIYQLLTEEQKEKFDSRFTKTKGKGRG</sequence>
<dbReference type="RefSeq" id="WP_080914633.1">
    <property type="nucleotide sequence ID" value="NZ_CP020472.1"/>
</dbReference>
<dbReference type="PANTHER" id="PTHR38102:SF1">
    <property type="entry name" value="PERIPLASMIC CHAPERONE SPY"/>
    <property type="match status" value="1"/>
</dbReference>
<dbReference type="PANTHER" id="PTHR38102">
    <property type="entry name" value="PERIPLASMIC CHAPERONE SPY"/>
    <property type="match status" value="1"/>
</dbReference>
<comment type="similarity">
    <text evidence="2">Belongs to the CpxP/Spy family.</text>
</comment>
<proteinExistence type="inferred from homology"/>
<evidence type="ECO:0000256" key="4">
    <source>
        <dbReference type="ARBA" id="ARBA00022764"/>
    </source>
</evidence>
<gene>
    <name evidence="7" type="ORF">SJ2017_0244</name>
</gene>
<evidence type="ECO:0000256" key="2">
    <source>
        <dbReference type="ARBA" id="ARBA00008441"/>
    </source>
</evidence>
<feature type="region of interest" description="Disordered" evidence="5">
    <location>
        <begin position="30"/>
        <end position="58"/>
    </location>
</feature>
<dbReference type="EMBL" id="CP020472">
    <property type="protein sequence ID" value="ARD20592.1"/>
    <property type="molecule type" value="Genomic_DNA"/>
</dbReference>
<dbReference type="Proteomes" id="UP000191820">
    <property type="component" value="Chromosome"/>
</dbReference>
<dbReference type="Pfam" id="PF07813">
    <property type="entry name" value="LTXXQ"/>
    <property type="match status" value="1"/>
</dbReference>
<reference evidence="7 8" key="1">
    <citation type="submission" date="2017-03" db="EMBL/GenBank/DDBJ databases">
        <title>Genome sequencing of Shewanella japonica KCTC 22435.</title>
        <authorList>
            <person name="Kim K.M."/>
        </authorList>
    </citation>
    <scope>NUCLEOTIDE SEQUENCE [LARGE SCALE GENOMIC DNA]</scope>
    <source>
        <strain evidence="7 8">KCTC 22435</strain>
    </source>
</reference>
<feature type="chain" id="PRO_5046732680" description="Periplasmic heavy metal sensor" evidence="6">
    <location>
        <begin position="28"/>
        <end position="168"/>
    </location>
</feature>
<keyword evidence="8" id="KW-1185">Reference proteome</keyword>
<evidence type="ECO:0008006" key="9">
    <source>
        <dbReference type="Google" id="ProtNLM"/>
    </source>
</evidence>
<dbReference type="PIRSF" id="PIRSF034445">
    <property type="entry name" value="CpxP_Spy"/>
    <property type="match status" value="1"/>
</dbReference>
<evidence type="ECO:0000256" key="6">
    <source>
        <dbReference type="SAM" id="SignalP"/>
    </source>
</evidence>
<keyword evidence="3 6" id="KW-0732">Signal</keyword>
<evidence type="ECO:0000313" key="7">
    <source>
        <dbReference type="EMBL" id="ARD20592.1"/>
    </source>
</evidence>
<feature type="signal peptide" evidence="6">
    <location>
        <begin position="1"/>
        <end position="27"/>
    </location>
</feature>
<keyword evidence="4" id="KW-0574">Periplasm</keyword>
<evidence type="ECO:0000313" key="8">
    <source>
        <dbReference type="Proteomes" id="UP000191820"/>
    </source>
</evidence>
<accession>A0ABM6JFB1</accession>
<protein>
    <recommendedName>
        <fullName evidence="9">Periplasmic heavy metal sensor</fullName>
    </recommendedName>
</protein>
<evidence type="ECO:0000256" key="3">
    <source>
        <dbReference type="ARBA" id="ARBA00022729"/>
    </source>
</evidence>
<name>A0ABM6JFB1_9GAMM</name>